<evidence type="ECO:0000256" key="4">
    <source>
        <dbReference type="ARBA" id="ARBA00010617"/>
    </source>
</evidence>
<dbReference type="SUPFAM" id="SSF48264">
    <property type="entry name" value="Cytochrome P450"/>
    <property type="match status" value="1"/>
</dbReference>
<comment type="subcellular location">
    <subcellularLocation>
        <location evidence="3">Endoplasmic reticulum membrane</location>
        <topology evidence="3">Peripheral membrane protein</topology>
    </subcellularLocation>
    <subcellularLocation>
        <location evidence="2">Microsome membrane</location>
        <topology evidence="2">Peripheral membrane protein</topology>
    </subcellularLocation>
</comment>
<dbReference type="InterPro" id="IPR050476">
    <property type="entry name" value="Insect_CytP450_Detox"/>
</dbReference>
<accession>A0ABM1C1S7</accession>
<reference evidence="14" key="1">
    <citation type="submission" date="2025-08" db="UniProtKB">
        <authorList>
            <consortium name="RefSeq"/>
        </authorList>
    </citation>
    <scope>IDENTIFICATION</scope>
    <source>
        <tissue evidence="14">Muscle</tissue>
    </source>
</reference>
<evidence type="ECO:0000256" key="8">
    <source>
        <dbReference type="ARBA" id="ARBA00022848"/>
    </source>
</evidence>
<gene>
    <name evidence="14" type="primary">LOC106476630</name>
</gene>
<evidence type="ECO:0000313" key="13">
    <source>
        <dbReference type="Proteomes" id="UP000694941"/>
    </source>
</evidence>
<dbReference type="Gene3D" id="1.10.630.10">
    <property type="entry name" value="Cytochrome P450"/>
    <property type="match status" value="1"/>
</dbReference>
<name>A0ABM1C1S7_LIMPO</name>
<evidence type="ECO:0000256" key="1">
    <source>
        <dbReference type="ARBA" id="ARBA00001971"/>
    </source>
</evidence>
<keyword evidence="6" id="KW-0479">Metal-binding</keyword>
<evidence type="ECO:0000256" key="9">
    <source>
        <dbReference type="ARBA" id="ARBA00023002"/>
    </source>
</evidence>
<protein>
    <submittedName>
        <fullName evidence="14">Cytochrome P450 3A24-like</fullName>
    </submittedName>
</protein>
<evidence type="ECO:0000313" key="14">
    <source>
        <dbReference type="RefSeq" id="XP_013792727.1"/>
    </source>
</evidence>
<evidence type="ECO:0000256" key="3">
    <source>
        <dbReference type="ARBA" id="ARBA00004406"/>
    </source>
</evidence>
<dbReference type="InterPro" id="IPR002401">
    <property type="entry name" value="Cyt_P450_E_grp-I"/>
</dbReference>
<evidence type="ECO:0000256" key="2">
    <source>
        <dbReference type="ARBA" id="ARBA00004174"/>
    </source>
</evidence>
<keyword evidence="10" id="KW-0408">Iron</keyword>
<dbReference type="PRINTS" id="PR00463">
    <property type="entry name" value="EP450I"/>
</dbReference>
<dbReference type="PANTHER" id="PTHR24292">
    <property type="entry name" value="CYTOCHROME P450"/>
    <property type="match status" value="1"/>
</dbReference>
<dbReference type="PRINTS" id="PR00385">
    <property type="entry name" value="P450"/>
</dbReference>
<evidence type="ECO:0000256" key="6">
    <source>
        <dbReference type="ARBA" id="ARBA00022723"/>
    </source>
</evidence>
<evidence type="ECO:0000256" key="10">
    <source>
        <dbReference type="ARBA" id="ARBA00023004"/>
    </source>
</evidence>
<dbReference type="Proteomes" id="UP000694941">
    <property type="component" value="Unplaced"/>
</dbReference>
<keyword evidence="5" id="KW-0349">Heme</keyword>
<dbReference type="GeneID" id="106476630"/>
<comment type="cofactor">
    <cofactor evidence="1">
        <name>heme</name>
        <dbReference type="ChEBI" id="CHEBI:30413"/>
    </cofactor>
</comment>
<comment type="similarity">
    <text evidence="4">Belongs to the cytochrome P450 family.</text>
</comment>
<dbReference type="InterPro" id="IPR036396">
    <property type="entry name" value="Cyt_P450_sf"/>
</dbReference>
<proteinExistence type="inferred from homology"/>
<keyword evidence="13" id="KW-1185">Reference proteome</keyword>
<organism evidence="13 14">
    <name type="scientific">Limulus polyphemus</name>
    <name type="common">Atlantic horseshoe crab</name>
    <dbReference type="NCBI Taxonomy" id="6850"/>
    <lineage>
        <taxon>Eukaryota</taxon>
        <taxon>Metazoa</taxon>
        <taxon>Ecdysozoa</taxon>
        <taxon>Arthropoda</taxon>
        <taxon>Chelicerata</taxon>
        <taxon>Merostomata</taxon>
        <taxon>Xiphosura</taxon>
        <taxon>Limulidae</taxon>
        <taxon>Limulus</taxon>
    </lineage>
</organism>
<evidence type="ECO:0000256" key="11">
    <source>
        <dbReference type="ARBA" id="ARBA00023033"/>
    </source>
</evidence>
<keyword evidence="8" id="KW-0492">Microsome</keyword>
<sequence length="153" mass="17632">MSLLLKHLMCFTELSSEVILSQCVLFFLVGYDTTSSCLSFAAYNLAMNPQFQDMLAKEIDDKIQPGTKLTYDVVNDMPFLDAVISETLRLYPPVVILERTAREDIFVREFPVKKGTTITIPIYSLHRDPNLFRDPDKFDPSRFHQSTTRVWDS</sequence>
<dbReference type="PANTHER" id="PTHR24292:SF54">
    <property type="entry name" value="CYP9F3-RELATED"/>
    <property type="match status" value="1"/>
</dbReference>
<keyword evidence="9" id="KW-0560">Oxidoreductase</keyword>
<evidence type="ECO:0000256" key="7">
    <source>
        <dbReference type="ARBA" id="ARBA00022824"/>
    </source>
</evidence>
<keyword evidence="7" id="KW-0256">Endoplasmic reticulum</keyword>
<evidence type="ECO:0000256" key="5">
    <source>
        <dbReference type="ARBA" id="ARBA00022617"/>
    </source>
</evidence>
<keyword evidence="12" id="KW-0472">Membrane</keyword>
<evidence type="ECO:0000256" key="12">
    <source>
        <dbReference type="ARBA" id="ARBA00023136"/>
    </source>
</evidence>
<dbReference type="InterPro" id="IPR001128">
    <property type="entry name" value="Cyt_P450"/>
</dbReference>
<keyword evidence="11" id="KW-0503">Monooxygenase</keyword>
<dbReference type="RefSeq" id="XP_013792727.1">
    <property type="nucleotide sequence ID" value="XM_013937273.2"/>
</dbReference>
<dbReference type="Pfam" id="PF00067">
    <property type="entry name" value="p450"/>
    <property type="match status" value="1"/>
</dbReference>